<sequence>MYLRIHFTHQIQESLIPNRFLIISLTANQTLKTQLWTVSPCPSAPRFHKDTS</sequence>
<accession>L7EBB4</accession>
<evidence type="ECO:0000313" key="1">
    <source>
        <dbReference type="EMBL" id="ELP56156.1"/>
    </source>
</evidence>
<dbReference type="AlphaFoldDB" id="L7EBB4"/>
<evidence type="ECO:0000313" key="2">
    <source>
        <dbReference type="Proteomes" id="UP000010932"/>
    </source>
</evidence>
<organism evidence="1 2">
    <name type="scientific">Microcystis aeruginosa TAIHU98</name>
    <dbReference type="NCBI Taxonomy" id="1134457"/>
    <lineage>
        <taxon>Bacteria</taxon>
        <taxon>Bacillati</taxon>
        <taxon>Cyanobacteriota</taxon>
        <taxon>Cyanophyceae</taxon>
        <taxon>Oscillatoriophycideae</taxon>
        <taxon>Chroococcales</taxon>
        <taxon>Microcystaceae</taxon>
        <taxon>Microcystis</taxon>
    </lineage>
</organism>
<dbReference type="Proteomes" id="UP000010932">
    <property type="component" value="Unassembled WGS sequence"/>
</dbReference>
<proteinExistence type="predicted"/>
<dbReference type="EMBL" id="ANKQ01000001">
    <property type="protein sequence ID" value="ELP56156.1"/>
    <property type="molecule type" value="Genomic_DNA"/>
</dbReference>
<protein>
    <submittedName>
        <fullName evidence="1">Uncharacterized protein</fullName>
    </submittedName>
</protein>
<reference evidence="1 2" key="1">
    <citation type="journal article" date="2013" name="Genome Announc.">
        <title>Whole-Genome Sequence of Microcystis aeruginosa TAIHU98, a Nontoxic Bloom-Forming Strain Isolated from Taihu Lake, China.</title>
        <authorList>
            <person name="Yang C."/>
            <person name="Zhang W."/>
            <person name="Ren M."/>
            <person name="Song L."/>
            <person name="Li T."/>
            <person name="Zhao J."/>
        </authorList>
    </citation>
    <scope>NUCLEOTIDE SEQUENCE [LARGE SCALE GENOMIC DNA]</scope>
    <source>
        <strain evidence="1 2">TAIHU98</strain>
    </source>
</reference>
<comment type="caution">
    <text evidence="1">The sequence shown here is derived from an EMBL/GenBank/DDBJ whole genome shotgun (WGS) entry which is preliminary data.</text>
</comment>
<name>L7EBB4_MICAE</name>
<gene>
    <name evidence="1" type="ORF">O53_756</name>
</gene>